<feature type="domain" description="HTH lysR-type" evidence="6">
    <location>
        <begin position="1"/>
        <end position="60"/>
    </location>
</feature>
<name>A0A919ERH4_STRFL</name>
<dbReference type="InterPro" id="IPR036388">
    <property type="entry name" value="WH-like_DNA-bd_sf"/>
</dbReference>
<dbReference type="EMBL" id="BNBE01000004">
    <property type="protein sequence ID" value="GHG24987.1"/>
    <property type="molecule type" value="Genomic_DNA"/>
</dbReference>
<proteinExistence type="inferred from homology"/>
<dbReference type="InterPro" id="IPR005119">
    <property type="entry name" value="LysR_subst-bd"/>
</dbReference>
<reference evidence="7" key="1">
    <citation type="journal article" date="2014" name="Int. J. Syst. Evol. Microbiol.">
        <title>Complete genome sequence of Corynebacterium casei LMG S-19264T (=DSM 44701T), isolated from a smear-ripened cheese.</title>
        <authorList>
            <consortium name="US DOE Joint Genome Institute (JGI-PGF)"/>
            <person name="Walter F."/>
            <person name="Albersmeier A."/>
            <person name="Kalinowski J."/>
            <person name="Ruckert C."/>
        </authorList>
    </citation>
    <scope>NUCLEOTIDE SEQUENCE</scope>
    <source>
        <strain evidence="7">JCM 4122</strain>
    </source>
</reference>
<dbReference type="Gene3D" id="1.10.10.10">
    <property type="entry name" value="Winged helix-like DNA-binding domain superfamily/Winged helix DNA-binding domain"/>
    <property type="match status" value="1"/>
</dbReference>
<keyword evidence="3" id="KW-0238">DNA-binding</keyword>
<dbReference type="InterPro" id="IPR036390">
    <property type="entry name" value="WH_DNA-bd_sf"/>
</dbReference>
<dbReference type="GO" id="GO:0003677">
    <property type="term" value="F:DNA binding"/>
    <property type="evidence" value="ECO:0007669"/>
    <property type="project" value="UniProtKB-KW"/>
</dbReference>
<dbReference type="GO" id="GO:0003700">
    <property type="term" value="F:DNA-binding transcription factor activity"/>
    <property type="evidence" value="ECO:0007669"/>
    <property type="project" value="InterPro"/>
</dbReference>
<evidence type="ECO:0000256" key="2">
    <source>
        <dbReference type="ARBA" id="ARBA00023015"/>
    </source>
</evidence>
<dbReference type="Gene3D" id="3.40.190.10">
    <property type="entry name" value="Periplasmic binding protein-like II"/>
    <property type="match status" value="2"/>
</dbReference>
<dbReference type="InterPro" id="IPR000847">
    <property type="entry name" value="LysR_HTH_N"/>
</dbReference>
<dbReference type="PANTHER" id="PTHR30346">
    <property type="entry name" value="TRANSCRIPTIONAL DUAL REGULATOR HCAR-RELATED"/>
    <property type="match status" value="1"/>
</dbReference>
<evidence type="ECO:0000313" key="8">
    <source>
        <dbReference type="Proteomes" id="UP000632849"/>
    </source>
</evidence>
<dbReference type="Proteomes" id="UP000632849">
    <property type="component" value="Unassembled WGS sequence"/>
</dbReference>
<dbReference type="Pfam" id="PF00126">
    <property type="entry name" value="HTH_1"/>
    <property type="match status" value="1"/>
</dbReference>
<protein>
    <submittedName>
        <fullName evidence="7">LysR family transcriptional regulator</fullName>
    </submittedName>
</protein>
<keyword evidence="8" id="KW-1185">Reference proteome</keyword>
<feature type="compositionally biased region" description="Gly residues" evidence="5">
    <location>
        <begin position="316"/>
        <end position="328"/>
    </location>
</feature>
<evidence type="ECO:0000259" key="6">
    <source>
        <dbReference type="PROSITE" id="PS50931"/>
    </source>
</evidence>
<dbReference type="FunFam" id="1.10.10.10:FF:000001">
    <property type="entry name" value="LysR family transcriptional regulator"/>
    <property type="match status" value="1"/>
</dbReference>
<reference evidence="7" key="2">
    <citation type="submission" date="2020-09" db="EMBL/GenBank/DDBJ databases">
        <authorList>
            <person name="Sun Q."/>
            <person name="Ohkuma M."/>
        </authorList>
    </citation>
    <scope>NUCLEOTIDE SEQUENCE</scope>
    <source>
        <strain evidence="7">JCM 4122</strain>
    </source>
</reference>
<accession>A0A919ERH4</accession>
<comment type="caution">
    <text evidence="7">The sequence shown here is derived from an EMBL/GenBank/DDBJ whole genome shotgun (WGS) entry which is preliminary data.</text>
</comment>
<gene>
    <name evidence="7" type="primary">gltC</name>
    <name evidence="7" type="ORF">GCM10017667_71070</name>
</gene>
<dbReference type="PANTHER" id="PTHR30346:SF29">
    <property type="entry name" value="LYSR SUBSTRATE-BINDING"/>
    <property type="match status" value="1"/>
</dbReference>
<evidence type="ECO:0000313" key="7">
    <source>
        <dbReference type="EMBL" id="GHG24987.1"/>
    </source>
</evidence>
<evidence type="ECO:0000256" key="1">
    <source>
        <dbReference type="ARBA" id="ARBA00009437"/>
    </source>
</evidence>
<comment type="similarity">
    <text evidence="1">Belongs to the LysR transcriptional regulatory family.</text>
</comment>
<dbReference type="PROSITE" id="PS50931">
    <property type="entry name" value="HTH_LYSR"/>
    <property type="match status" value="1"/>
</dbReference>
<evidence type="ECO:0000256" key="5">
    <source>
        <dbReference type="SAM" id="MobiDB-lite"/>
    </source>
</evidence>
<feature type="compositionally biased region" description="Low complexity" evidence="5">
    <location>
        <begin position="300"/>
        <end position="315"/>
    </location>
</feature>
<dbReference type="AlphaFoldDB" id="A0A919ERH4"/>
<evidence type="ECO:0000256" key="3">
    <source>
        <dbReference type="ARBA" id="ARBA00023125"/>
    </source>
</evidence>
<dbReference type="GO" id="GO:0032993">
    <property type="term" value="C:protein-DNA complex"/>
    <property type="evidence" value="ECO:0007669"/>
    <property type="project" value="TreeGrafter"/>
</dbReference>
<dbReference type="SUPFAM" id="SSF53850">
    <property type="entry name" value="Periplasmic binding protein-like II"/>
    <property type="match status" value="1"/>
</dbReference>
<feature type="region of interest" description="Disordered" evidence="5">
    <location>
        <begin position="296"/>
        <end position="328"/>
    </location>
</feature>
<evidence type="ECO:0000256" key="4">
    <source>
        <dbReference type="ARBA" id="ARBA00023163"/>
    </source>
</evidence>
<dbReference type="Pfam" id="PF03466">
    <property type="entry name" value="LysR_substrate"/>
    <property type="match status" value="1"/>
</dbReference>
<dbReference type="SUPFAM" id="SSF46785">
    <property type="entry name" value="Winged helix' DNA-binding domain"/>
    <property type="match status" value="1"/>
</dbReference>
<keyword evidence="4" id="KW-0804">Transcription</keyword>
<sequence length="328" mass="34211">MLLTHGSYEAFLAVARSGSFTSAARSLGYTQSAVSRQVRSLEEEWGAELFERLPRGVRLTEAGRVLLPHAEAVRDRLAAARAELTALRTLDGGTLRLGAFSSATAALVPRAQAAFRERHPGVVVTRVEGPSVKHLGLVAAGEEDLAVVSPAADAAPPPGVTLHHLLDEPMLVALERGHPYAGRRDVRLAELAGEEWIVGNERLEDTLFRPALAAGLRPRTGLLAHDWIAKLGAVAAGLGVTLVPALAAASVRPDVALVTIHPEDVPYRRICAAAPGSPSAAATAFLSLLRETAEELGAVAPETGEPEAGTPETGEPGAGDRGAGRHGT</sequence>
<organism evidence="7 8">
    <name type="scientific">Streptomyces filamentosus</name>
    <name type="common">Streptomyces roseosporus</name>
    <dbReference type="NCBI Taxonomy" id="67294"/>
    <lineage>
        <taxon>Bacteria</taxon>
        <taxon>Bacillati</taxon>
        <taxon>Actinomycetota</taxon>
        <taxon>Actinomycetes</taxon>
        <taxon>Kitasatosporales</taxon>
        <taxon>Streptomycetaceae</taxon>
        <taxon>Streptomyces</taxon>
    </lineage>
</organism>
<keyword evidence="2" id="KW-0805">Transcription regulation</keyword>
<dbReference type="PRINTS" id="PR00039">
    <property type="entry name" value="HTHLYSR"/>
</dbReference>